<evidence type="ECO:0000256" key="5">
    <source>
        <dbReference type="ARBA" id="ARBA00022737"/>
    </source>
</evidence>
<dbReference type="GO" id="GO:0031966">
    <property type="term" value="C:mitochondrial membrane"/>
    <property type="evidence" value="ECO:0007669"/>
    <property type="project" value="UniProtKB-SubCell"/>
</dbReference>
<gene>
    <name evidence="12" type="ORF">AMORRO_LOCUS660</name>
</gene>
<evidence type="ECO:0000313" key="13">
    <source>
        <dbReference type="Proteomes" id="UP000789342"/>
    </source>
</evidence>
<dbReference type="InterPro" id="IPR023395">
    <property type="entry name" value="MCP_dom_sf"/>
</dbReference>
<evidence type="ECO:0000256" key="4">
    <source>
        <dbReference type="ARBA" id="ARBA00022692"/>
    </source>
</evidence>
<keyword evidence="4 9" id="KW-0812">Transmembrane</keyword>
<dbReference type="AlphaFoldDB" id="A0A9N8VB19"/>
<evidence type="ECO:0000313" key="12">
    <source>
        <dbReference type="EMBL" id="CAG8446777.1"/>
    </source>
</evidence>
<protein>
    <submittedName>
        <fullName evidence="12">12394_t:CDS:1</fullName>
    </submittedName>
</protein>
<keyword evidence="6 11" id="KW-1133">Transmembrane helix</keyword>
<dbReference type="Gene3D" id="1.50.40.10">
    <property type="entry name" value="Mitochondrial carrier domain"/>
    <property type="match status" value="1"/>
</dbReference>
<accession>A0A9N8VB19</accession>
<feature type="transmembrane region" description="Helical" evidence="11">
    <location>
        <begin position="209"/>
        <end position="228"/>
    </location>
</feature>
<dbReference type="GO" id="GO:0000064">
    <property type="term" value="F:L-ornithine transmembrane transporter activity"/>
    <property type="evidence" value="ECO:0007669"/>
    <property type="project" value="TreeGrafter"/>
</dbReference>
<sequence length="338" mass="37754">MSSHAPQVTTKPRASAKEQPNRLRGFLAGIISGFTKLLVGHPFGRRINLLFEAKRKIFFLTSSFGHIENRNLNLPISDTVKVRLQTSGKDGRFGGPIHCLKQTIRMEGFRALYKGATPPLVGWGFMDSVMLGSLHNYRLLLQGNDPTVKLTILQHAIAGAGAGWTVSFIASPIEHLKARLQVQYDSSTKLYNGPIDCARKLIKNNGIQGLWIGLSGTLLFRSFFFVMWGSYELYSRILRKTNLHEASINFLAGGLGATNFWLASMPFDTIKNKYMTQPDVKPRRFPTLRSVALHTYREDGLKGFYRGIGPCLLRSFPTNASSIMVFELAMRLLKDSGI</sequence>
<comment type="similarity">
    <text evidence="2 10">Belongs to the mitochondrial carrier (TC 2.A.29) family.</text>
</comment>
<dbReference type="InterPro" id="IPR050567">
    <property type="entry name" value="Mitochondrial_Carrier"/>
</dbReference>
<dbReference type="InterPro" id="IPR018108">
    <property type="entry name" value="MCP_transmembrane"/>
</dbReference>
<evidence type="ECO:0000256" key="1">
    <source>
        <dbReference type="ARBA" id="ARBA00004225"/>
    </source>
</evidence>
<evidence type="ECO:0000256" key="3">
    <source>
        <dbReference type="ARBA" id="ARBA00022448"/>
    </source>
</evidence>
<organism evidence="12 13">
    <name type="scientific">Acaulospora morrowiae</name>
    <dbReference type="NCBI Taxonomy" id="94023"/>
    <lineage>
        <taxon>Eukaryota</taxon>
        <taxon>Fungi</taxon>
        <taxon>Fungi incertae sedis</taxon>
        <taxon>Mucoromycota</taxon>
        <taxon>Glomeromycotina</taxon>
        <taxon>Glomeromycetes</taxon>
        <taxon>Diversisporales</taxon>
        <taxon>Acaulosporaceae</taxon>
        <taxon>Acaulospora</taxon>
    </lineage>
</organism>
<comment type="caution">
    <text evidence="12">The sequence shown here is derived from an EMBL/GenBank/DDBJ whole genome shotgun (WGS) entry which is preliminary data.</text>
</comment>
<keyword evidence="3 10" id="KW-0813">Transport</keyword>
<dbReference type="PROSITE" id="PS50920">
    <property type="entry name" value="SOLCAR"/>
    <property type="match status" value="3"/>
</dbReference>
<dbReference type="Proteomes" id="UP000789342">
    <property type="component" value="Unassembled WGS sequence"/>
</dbReference>
<feature type="repeat" description="Solcar" evidence="9">
    <location>
        <begin position="244"/>
        <end position="332"/>
    </location>
</feature>
<dbReference type="PANTHER" id="PTHR45624">
    <property type="entry name" value="MITOCHONDRIAL BASIC AMINO ACIDS TRANSPORTER-RELATED"/>
    <property type="match status" value="1"/>
</dbReference>
<keyword evidence="13" id="KW-1185">Reference proteome</keyword>
<dbReference type="SUPFAM" id="SSF103506">
    <property type="entry name" value="Mitochondrial carrier"/>
    <property type="match status" value="1"/>
</dbReference>
<proteinExistence type="inferred from homology"/>
<comment type="subcellular location">
    <subcellularLocation>
        <location evidence="1">Mitochondrion membrane</location>
        <topology evidence="1">Multi-pass membrane protein</topology>
    </subcellularLocation>
</comment>
<dbReference type="EMBL" id="CAJVPV010000209">
    <property type="protein sequence ID" value="CAG8446777.1"/>
    <property type="molecule type" value="Genomic_DNA"/>
</dbReference>
<dbReference type="OrthoDB" id="193856at2759"/>
<dbReference type="Pfam" id="PF00153">
    <property type="entry name" value="Mito_carr"/>
    <property type="match status" value="3"/>
</dbReference>
<evidence type="ECO:0000256" key="7">
    <source>
        <dbReference type="ARBA" id="ARBA00023128"/>
    </source>
</evidence>
<feature type="repeat" description="Solcar" evidence="9">
    <location>
        <begin position="150"/>
        <end position="237"/>
    </location>
</feature>
<keyword evidence="7" id="KW-0496">Mitochondrion</keyword>
<dbReference type="GO" id="GO:1990575">
    <property type="term" value="P:mitochondrial L-ornithine transmembrane transport"/>
    <property type="evidence" value="ECO:0007669"/>
    <property type="project" value="TreeGrafter"/>
</dbReference>
<evidence type="ECO:0000256" key="2">
    <source>
        <dbReference type="ARBA" id="ARBA00006375"/>
    </source>
</evidence>
<evidence type="ECO:0000256" key="8">
    <source>
        <dbReference type="ARBA" id="ARBA00023136"/>
    </source>
</evidence>
<evidence type="ECO:0000256" key="10">
    <source>
        <dbReference type="RuleBase" id="RU000488"/>
    </source>
</evidence>
<evidence type="ECO:0000256" key="11">
    <source>
        <dbReference type="SAM" id="Phobius"/>
    </source>
</evidence>
<reference evidence="12" key="1">
    <citation type="submission" date="2021-06" db="EMBL/GenBank/DDBJ databases">
        <authorList>
            <person name="Kallberg Y."/>
            <person name="Tangrot J."/>
            <person name="Rosling A."/>
        </authorList>
    </citation>
    <scope>NUCLEOTIDE SEQUENCE</scope>
    <source>
        <strain evidence="12">CL551</strain>
    </source>
</reference>
<evidence type="ECO:0000256" key="9">
    <source>
        <dbReference type="PROSITE-ProRule" id="PRU00282"/>
    </source>
</evidence>
<feature type="transmembrane region" description="Helical" evidence="11">
    <location>
        <begin position="248"/>
        <end position="267"/>
    </location>
</feature>
<keyword evidence="5" id="KW-0677">Repeat</keyword>
<evidence type="ECO:0000256" key="6">
    <source>
        <dbReference type="ARBA" id="ARBA00022989"/>
    </source>
</evidence>
<keyword evidence="8 9" id="KW-0472">Membrane</keyword>
<dbReference type="PANTHER" id="PTHR45624:SF57">
    <property type="entry name" value="MITOCHONDRIAL SUBSTRATE CARRIER FAMILY PROTEIN L"/>
    <property type="match status" value="1"/>
</dbReference>
<name>A0A9N8VB19_9GLOM</name>
<feature type="repeat" description="Solcar" evidence="9">
    <location>
        <begin position="56"/>
        <end position="140"/>
    </location>
</feature>